<dbReference type="Pfam" id="PF02452">
    <property type="entry name" value="PemK_toxin"/>
    <property type="match status" value="1"/>
</dbReference>
<protein>
    <submittedName>
        <fullName evidence="3">MazF family toxin-antitoxin system</fullName>
    </submittedName>
</protein>
<dbReference type="AlphaFoldDB" id="A0A5B8EFH0"/>
<dbReference type="SUPFAM" id="SSF50118">
    <property type="entry name" value="Cell growth inhibitor/plasmid maintenance toxic component"/>
    <property type="match status" value="1"/>
</dbReference>
<evidence type="ECO:0000256" key="1">
    <source>
        <dbReference type="ARBA" id="ARBA00007521"/>
    </source>
</evidence>
<sequence length="106" mass="12312">MKSNRIYTAYVAWKTGGKRRPVLVVEDNDNSVTVLKITTKYQSKSSKIKKYYYPIIDWQKSGLKEKSYIDTIKKVNLLKSDVSFHYVGRLSSQDKNGLRKFIDELG</sequence>
<dbReference type="Gene3D" id="2.30.30.110">
    <property type="match status" value="1"/>
</dbReference>
<keyword evidence="2" id="KW-1277">Toxin-antitoxin system</keyword>
<organism evidence="3 4">
    <name type="scientific">Lactobacillus amylovorus</name>
    <dbReference type="NCBI Taxonomy" id="1604"/>
    <lineage>
        <taxon>Bacteria</taxon>
        <taxon>Bacillati</taxon>
        <taxon>Bacillota</taxon>
        <taxon>Bacilli</taxon>
        <taxon>Lactobacillales</taxon>
        <taxon>Lactobacillaceae</taxon>
        <taxon>Lactobacillus</taxon>
    </lineage>
</organism>
<dbReference type="InterPro" id="IPR003477">
    <property type="entry name" value="PemK-like"/>
</dbReference>
<dbReference type="InterPro" id="IPR011067">
    <property type="entry name" value="Plasmid_toxin/cell-grow_inhib"/>
</dbReference>
<accession>A0A5B8EFH0</accession>
<evidence type="ECO:0000313" key="3">
    <source>
        <dbReference type="EMBL" id="QDD69621.1"/>
    </source>
</evidence>
<proteinExistence type="inferred from homology"/>
<evidence type="ECO:0000256" key="2">
    <source>
        <dbReference type="ARBA" id="ARBA00022649"/>
    </source>
</evidence>
<reference evidence="3 4" key="1">
    <citation type="submission" date="2018-06" db="EMBL/GenBank/DDBJ databases">
        <title>Complete genome sequnece of Lactobacillus amylovorus PMRA3.</title>
        <authorList>
            <person name="Nam Y.-D."/>
            <person name="Chung W.-H."/>
            <person name="Park Y.S."/>
            <person name="Kang J."/>
        </authorList>
    </citation>
    <scope>NUCLEOTIDE SEQUENCE [LARGE SCALE GENOMIC DNA]</scope>
    <source>
        <strain evidence="3 4">PMRA3</strain>
    </source>
</reference>
<gene>
    <name evidence="3" type="ORF">DM298_00865</name>
</gene>
<comment type="similarity">
    <text evidence="1">Belongs to the PemK/MazF family.</text>
</comment>
<evidence type="ECO:0000313" key="4">
    <source>
        <dbReference type="Proteomes" id="UP000312326"/>
    </source>
</evidence>
<dbReference type="EMBL" id="CP029754">
    <property type="protein sequence ID" value="QDD69621.1"/>
    <property type="molecule type" value="Genomic_DNA"/>
</dbReference>
<dbReference type="GO" id="GO:0003677">
    <property type="term" value="F:DNA binding"/>
    <property type="evidence" value="ECO:0007669"/>
    <property type="project" value="InterPro"/>
</dbReference>
<name>A0A5B8EFH0_LACAM</name>
<dbReference type="RefSeq" id="WP_139962046.1">
    <property type="nucleotide sequence ID" value="NZ_CP029754.1"/>
</dbReference>
<dbReference type="Proteomes" id="UP000312326">
    <property type="component" value="Chromosome"/>
</dbReference>